<dbReference type="EMBL" id="BMAV01014631">
    <property type="protein sequence ID" value="GFY63155.1"/>
    <property type="molecule type" value="Genomic_DNA"/>
</dbReference>
<proteinExistence type="predicted"/>
<name>A0A8X7CEG8_9ARAC</name>
<evidence type="ECO:0000313" key="2">
    <source>
        <dbReference type="Proteomes" id="UP000886998"/>
    </source>
</evidence>
<protein>
    <submittedName>
        <fullName evidence="1">Putative RNA-directed DNA polymerase from transposon BS</fullName>
    </submittedName>
</protein>
<keyword evidence="1" id="KW-0695">RNA-directed DNA polymerase</keyword>
<keyword evidence="1" id="KW-0808">Transferase</keyword>
<evidence type="ECO:0000313" key="1">
    <source>
        <dbReference type="EMBL" id="GFY63155.1"/>
    </source>
</evidence>
<sequence>MCLVAIRDTGFQCLLLFMSKATNFNEETNATISDNGHISVDARKVAEALSQHYANESRLAFNSSDKHLATVTRDQIKSFRDPQVDNPLFNVNFTFPELTYALQNLDTNKSPGLDSIPGHFFSHLGILGRKRLLYLCNMSWKTGKLPR</sequence>
<dbReference type="GO" id="GO:0003964">
    <property type="term" value="F:RNA-directed DNA polymerase activity"/>
    <property type="evidence" value="ECO:0007669"/>
    <property type="project" value="UniProtKB-KW"/>
</dbReference>
<organism evidence="1 2">
    <name type="scientific">Trichonephila inaurata madagascariensis</name>
    <dbReference type="NCBI Taxonomy" id="2747483"/>
    <lineage>
        <taxon>Eukaryota</taxon>
        <taxon>Metazoa</taxon>
        <taxon>Ecdysozoa</taxon>
        <taxon>Arthropoda</taxon>
        <taxon>Chelicerata</taxon>
        <taxon>Arachnida</taxon>
        <taxon>Araneae</taxon>
        <taxon>Araneomorphae</taxon>
        <taxon>Entelegynae</taxon>
        <taxon>Araneoidea</taxon>
        <taxon>Nephilidae</taxon>
        <taxon>Trichonephila</taxon>
        <taxon>Trichonephila inaurata</taxon>
    </lineage>
</organism>
<keyword evidence="2" id="KW-1185">Reference proteome</keyword>
<dbReference type="AlphaFoldDB" id="A0A8X7CEG8"/>
<gene>
    <name evidence="1" type="primary">RTase_432</name>
    <name evidence="1" type="ORF">TNIN_239401</name>
</gene>
<reference evidence="1" key="1">
    <citation type="submission" date="2020-08" db="EMBL/GenBank/DDBJ databases">
        <title>Multicomponent nature underlies the extraordinary mechanical properties of spider dragline silk.</title>
        <authorList>
            <person name="Kono N."/>
            <person name="Nakamura H."/>
            <person name="Mori M."/>
            <person name="Yoshida Y."/>
            <person name="Ohtoshi R."/>
            <person name="Malay A.D."/>
            <person name="Moran D.A.P."/>
            <person name="Tomita M."/>
            <person name="Numata K."/>
            <person name="Arakawa K."/>
        </authorList>
    </citation>
    <scope>NUCLEOTIDE SEQUENCE</scope>
</reference>
<keyword evidence="1" id="KW-0548">Nucleotidyltransferase</keyword>
<dbReference type="Proteomes" id="UP000886998">
    <property type="component" value="Unassembled WGS sequence"/>
</dbReference>
<dbReference type="OrthoDB" id="6115992at2759"/>
<comment type="caution">
    <text evidence="1">The sequence shown here is derived from an EMBL/GenBank/DDBJ whole genome shotgun (WGS) entry which is preliminary data.</text>
</comment>
<accession>A0A8X7CEG8</accession>